<evidence type="ECO:0000313" key="2">
    <source>
        <dbReference type="EMBL" id="CAA9251390.1"/>
    </source>
</evidence>
<dbReference type="GO" id="GO:0004309">
    <property type="term" value="F:exopolyphosphatase activity"/>
    <property type="evidence" value="ECO:0007669"/>
    <property type="project" value="UniProtKB-EC"/>
</dbReference>
<feature type="region of interest" description="Disordered" evidence="1">
    <location>
        <begin position="1"/>
        <end position="389"/>
    </location>
</feature>
<feature type="compositionally biased region" description="Basic residues" evidence="1">
    <location>
        <begin position="106"/>
        <end position="115"/>
    </location>
</feature>
<gene>
    <name evidence="2" type="ORF">AVDCRST_MAG04-2134</name>
</gene>
<dbReference type="EMBL" id="CADCTL010000146">
    <property type="protein sequence ID" value="CAA9251390.1"/>
    <property type="molecule type" value="Genomic_DNA"/>
</dbReference>
<feature type="compositionally biased region" description="Low complexity" evidence="1">
    <location>
        <begin position="273"/>
        <end position="285"/>
    </location>
</feature>
<dbReference type="EC" id="3.6.1.11" evidence="2"/>
<protein>
    <submittedName>
        <fullName evidence="2">Exopolyphosphatase</fullName>
        <ecNumber evidence="2">3.6.1.11</ecNumber>
    </submittedName>
</protein>
<feature type="compositionally biased region" description="Basic residues" evidence="1">
    <location>
        <begin position="184"/>
        <end position="195"/>
    </location>
</feature>
<proteinExistence type="predicted"/>
<feature type="compositionally biased region" description="Basic residues" evidence="1">
    <location>
        <begin position="207"/>
        <end position="227"/>
    </location>
</feature>
<reference evidence="2" key="1">
    <citation type="submission" date="2020-02" db="EMBL/GenBank/DDBJ databases">
        <authorList>
            <person name="Meier V. D."/>
        </authorList>
    </citation>
    <scope>NUCLEOTIDE SEQUENCE</scope>
    <source>
        <strain evidence="2">AVDCRST_MAG04</strain>
    </source>
</reference>
<feature type="compositionally biased region" description="Basic residues" evidence="1">
    <location>
        <begin position="156"/>
        <end position="173"/>
    </location>
</feature>
<feature type="compositionally biased region" description="Basic residues" evidence="1">
    <location>
        <begin position="1"/>
        <end position="16"/>
    </location>
</feature>
<dbReference type="AlphaFoldDB" id="A0A6J4IIV0"/>
<evidence type="ECO:0000256" key="1">
    <source>
        <dbReference type="SAM" id="MobiDB-lite"/>
    </source>
</evidence>
<keyword evidence="2" id="KW-0378">Hydrolase</keyword>
<sequence length="389" mass="42453">ARRRGTRHLRTRRVRPRGGAGRTRPPVGSCARAGLRGARPRDEQLPFADRRAGSRRRFPRGGQLQPHRPARRGARRDRPPFRKRDGPRRRGAVRLRGEARAPPRARLPRRRHRGLPPRLERRRLPFPGGGRNRSPAARHLGAGGGGACDGELRSVARVRRPPRPPVRHRRRQHGDRLDQGAAARRVRRPDRRRPASRGGADRLRVLALRRRHPRRTRGRLLLHRAGLRRGGGAGGRAPPPLRPGALHRPGDPGRRRPPHRHERHGDDAGRGGARAAALPAAAGGRPDAGGRRGRPGDGRPVRARAGRLGGAPLRRAGAGGVRAAGLRRLRRHPAGVAGAVAHRGRPRPAGRHADPHDARRRGAARGAPRGAPPPPPVADTAAPRSLRPL</sequence>
<feature type="non-terminal residue" evidence="2">
    <location>
        <position position="389"/>
    </location>
</feature>
<feature type="compositionally biased region" description="Basic and acidic residues" evidence="1">
    <location>
        <begin position="39"/>
        <end position="52"/>
    </location>
</feature>
<feature type="compositionally biased region" description="Low complexity" evidence="1">
    <location>
        <begin position="378"/>
        <end position="389"/>
    </location>
</feature>
<organism evidence="2">
    <name type="scientific">uncultured Acetobacteraceae bacterium</name>
    <dbReference type="NCBI Taxonomy" id="169975"/>
    <lineage>
        <taxon>Bacteria</taxon>
        <taxon>Pseudomonadati</taxon>
        <taxon>Pseudomonadota</taxon>
        <taxon>Alphaproteobacteria</taxon>
        <taxon>Acetobacterales</taxon>
        <taxon>Acetobacteraceae</taxon>
        <taxon>environmental samples</taxon>
    </lineage>
</organism>
<name>A0A6J4IIV0_9PROT</name>
<feature type="compositionally biased region" description="Basic and acidic residues" evidence="1">
    <location>
        <begin position="288"/>
        <end position="300"/>
    </location>
</feature>
<accession>A0A6J4IIV0</accession>
<feature type="non-terminal residue" evidence="2">
    <location>
        <position position="1"/>
    </location>
</feature>